<dbReference type="GeneID" id="73289042"/>
<sequence length="79" mass="8553">MAKPPRAKTNVDPSSRAGPRPDGVDNESNVEDNGKRKVAAACRSCSNVYAAQLWPDGTIQPIGRRTGCECGYEEFDVIE</sequence>
<organism evidence="2 3">
    <name type="scientific">Natronosalvus rutilus</name>
    <dbReference type="NCBI Taxonomy" id="2953753"/>
    <lineage>
        <taxon>Archaea</taxon>
        <taxon>Methanobacteriati</taxon>
        <taxon>Methanobacteriota</taxon>
        <taxon>Stenosarchaea group</taxon>
        <taxon>Halobacteria</taxon>
        <taxon>Halobacteriales</taxon>
        <taxon>Natrialbaceae</taxon>
        <taxon>Natronosalvus</taxon>
    </lineage>
</organism>
<name>A0A9E7NC91_9EURY</name>
<evidence type="ECO:0000256" key="1">
    <source>
        <dbReference type="SAM" id="MobiDB-lite"/>
    </source>
</evidence>
<dbReference type="RefSeq" id="WP_254158958.1">
    <property type="nucleotide sequence ID" value="NZ_CP100355.1"/>
</dbReference>
<protein>
    <submittedName>
        <fullName evidence="2">Uncharacterized protein</fullName>
    </submittedName>
</protein>
<proteinExistence type="predicted"/>
<dbReference type="Proteomes" id="UP001056855">
    <property type="component" value="Chromosome"/>
</dbReference>
<dbReference type="KEGG" id="sawl:NGM29_03310"/>
<keyword evidence="3" id="KW-1185">Reference proteome</keyword>
<evidence type="ECO:0000313" key="2">
    <source>
        <dbReference type="EMBL" id="UTF54323.1"/>
    </source>
</evidence>
<reference evidence="2" key="1">
    <citation type="submission" date="2022-06" db="EMBL/GenBank/DDBJ databases">
        <title>Diverse halophilic archaea isolated from saline environments.</title>
        <authorList>
            <person name="Cui H.-L."/>
        </authorList>
    </citation>
    <scope>NUCLEOTIDE SEQUENCE</scope>
    <source>
        <strain evidence="2">WLHS1</strain>
    </source>
</reference>
<gene>
    <name evidence="2" type="ORF">NGM29_03310</name>
</gene>
<accession>A0A9E7NC91</accession>
<feature type="region of interest" description="Disordered" evidence="1">
    <location>
        <begin position="1"/>
        <end position="33"/>
    </location>
</feature>
<dbReference type="AlphaFoldDB" id="A0A9E7NC91"/>
<dbReference type="EMBL" id="CP100355">
    <property type="protein sequence ID" value="UTF54323.1"/>
    <property type="molecule type" value="Genomic_DNA"/>
</dbReference>
<evidence type="ECO:0000313" key="3">
    <source>
        <dbReference type="Proteomes" id="UP001056855"/>
    </source>
</evidence>